<dbReference type="NCBIfam" id="TIGR00278">
    <property type="entry name" value="membrane protein insertion efficiency factor YidD"/>
    <property type="match status" value="1"/>
</dbReference>
<keyword evidence="1 2" id="KW-0472">Membrane</keyword>
<keyword evidence="1" id="KW-1003">Cell membrane</keyword>
<comment type="subcellular location">
    <subcellularLocation>
        <location evidence="1">Cell inner membrane</location>
        <topology evidence="1">Peripheral membrane protein</topology>
        <orientation evidence="1">Cytoplasmic side</orientation>
    </subcellularLocation>
</comment>
<dbReference type="AlphaFoldDB" id="I3Z9H4"/>
<evidence type="ECO:0000313" key="3">
    <source>
        <dbReference type="EMBL" id="AFL85892.1"/>
    </source>
</evidence>
<dbReference type="HAMAP" id="MF_00386">
    <property type="entry name" value="UPF0161_YidD"/>
    <property type="match status" value="1"/>
</dbReference>
<dbReference type="SMART" id="SM01234">
    <property type="entry name" value="Haemolytic"/>
    <property type="match status" value="1"/>
</dbReference>
<dbReference type="OrthoDB" id="9801753at2"/>
<dbReference type="PANTHER" id="PTHR33383:SF1">
    <property type="entry name" value="MEMBRANE PROTEIN INSERTION EFFICIENCY FACTOR-RELATED"/>
    <property type="match status" value="1"/>
</dbReference>
<comment type="similarity">
    <text evidence="1">Belongs to the UPF0161 family.</text>
</comment>
<name>I3Z9H4_BELBD</name>
<keyword evidence="1" id="KW-0997">Cell inner membrane</keyword>
<dbReference type="EMBL" id="CP003281">
    <property type="protein sequence ID" value="AFL85892.1"/>
    <property type="molecule type" value="Genomic_DNA"/>
</dbReference>
<dbReference type="PATRIC" id="fig|866536.3.peg.3505"/>
<evidence type="ECO:0000256" key="2">
    <source>
        <dbReference type="SAM" id="Phobius"/>
    </source>
</evidence>
<proteinExistence type="inferred from homology"/>
<keyword evidence="4" id="KW-1185">Reference proteome</keyword>
<dbReference type="KEGG" id="bbd:Belba_3389"/>
<sequence>MFNFKFAIQKFTLRTFIRKIAIFPVLIYQYLISPLFPATCRYTPTCSTYMKDAILKHGVFKGGWLGIKRIASCHPWGGHGHDPVP</sequence>
<dbReference type="Proteomes" id="UP000006050">
    <property type="component" value="Chromosome"/>
</dbReference>
<gene>
    <name evidence="3" type="ordered locus">Belba_3389</name>
</gene>
<organism evidence="3 4">
    <name type="scientific">Belliella baltica (strain DSM 15883 / CIP 108006 / LMG 21964 / BA134)</name>
    <dbReference type="NCBI Taxonomy" id="866536"/>
    <lineage>
        <taxon>Bacteria</taxon>
        <taxon>Pseudomonadati</taxon>
        <taxon>Bacteroidota</taxon>
        <taxon>Cytophagia</taxon>
        <taxon>Cytophagales</taxon>
        <taxon>Cyclobacteriaceae</taxon>
        <taxon>Belliella</taxon>
    </lineage>
</organism>
<keyword evidence="2" id="KW-0812">Transmembrane</keyword>
<dbReference type="Pfam" id="PF01809">
    <property type="entry name" value="YidD"/>
    <property type="match status" value="1"/>
</dbReference>
<dbReference type="STRING" id="866536.Belba_3389"/>
<accession>I3Z9H4</accession>
<comment type="function">
    <text evidence="1">Could be involved in insertion of integral membrane proteins into the membrane.</text>
</comment>
<evidence type="ECO:0000313" key="4">
    <source>
        <dbReference type="Proteomes" id="UP000006050"/>
    </source>
</evidence>
<protein>
    <recommendedName>
        <fullName evidence="1">Putative membrane protein insertion efficiency factor</fullName>
    </recommendedName>
</protein>
<feature type="transmembrane region" description="Helical" evidence="2">
    <location>
        <begin position="20"/>
        <end position="38"/>
    </location>
</feature>
<dbReference type="eggNOG" id="COG0759">
    <property type="taxonomic scope" value="Bacteria"/>
</dbReference>
<reference evidence="4" key="1">
    <citation type="submission" date="2012-06" db="EMBL/GenBank/DDBJ databases">
        <title>The complete genome of Belliella baltica DSM 15883.</title>
        <authorList>
            <person name="Lucas S."/>
            <person name="Copeland A."/>
            <person name="Lapidus A."/>
            <person name="Goodwin L."/>
            <person name="Pitluck S."/>
            <person name="Peters L."/>
            <person name="Mikhailova N."/>
            <person name="Davenport K."/>
            <person name="Kyrpides N."/>
            <person name="Mavromatis K."/>
            <person name="Pagani I."/>
            <person name="Ivanova N."/>
            <person name="Ovchinnikova G."/>
            <person name="Zeytun A."/>
            <person name="Detter J.C."/>
            <person name="Han C."/>
            <person name="Land M."/>
            <person name="Hauser L."/>
            <person name="Markowitz V."/>
            <person name="Cheng J.-F."/>
            <person name="Hugenholtz P."/>
            <person name="Woyke T."/>
            <person name="Wu D."/>
            <person name="Tindall B."/>
            <person name="Pomrenke H."/>
            <person name="Brambilla E."/>
            <person name="Klenk H.-P."/>
            <person name="Eisen J.A."/>
        </authorList>
    </citation>
    <scope>NUCLEOTIDE SEQUENCE [LARGE SCALE GENOMIC DNA]</scope>
    <source>
        <strain evidence="4">DSM 15883 / CIP 108006 / LMG 21964 / BA134</strain>
    </source>
</reference>
<dbReference type="PANTHER" id="PTHR33383">
    <property type="entry name" value="MEMBRANE PROTEIN INSERTION EFFICIENCY FACTOR-RELATED"/>
    <property type="match status" value="1"/>
</dbReference>
<dbReference type="GO" id="GO:0005886">
    <property type="term" value="C:plasma membrane"/>
    <property type="evidence" value="ECO:0007669"/>
    <property type="project" value="UniProtKB-SubCell"/>
</dbReference>
<dbReference type="HOGENOM" id="CLU_144811_6_1_10"/>
<dbReference type="InterPro" id="IPR002696">
    <property type="entry name" value="Membr_insert_effic_factor_YidD"/>
</dbReference>
<dbReference type="RefSeq" id="WP_014773828.1">
    <property type="nucleotide sequence ID" value="NC_018010.1"/>
</dbReference>
<evidence type="ECO:0000256" key="1">
    <source>
        <dbReference type="HAMAP-Rule" id="MF_00386"/>
    </source>
</evidence>
<keyword evidence="2" id="KW-1133">Transmembrane helix</keyword>